<protein>
    <submittedName>
        <fullName evidence="3">Uncharacterized protein</fullName>
    </submittedName>
</protein>
<organism evidence="3 4">
    <name type="scientific">Crenichthys baileyi</name>
    <name type="common">White River springfish</name>
    <dbReference type="NCBI Taxonomy" id="28760"/>
    <lineage>
        <taxon>Eukaryota</taxon>
        <taxon>Metazoa</taxon>
        <taxon>Chordata</taxon>
        <taxon>Craniata</taxon>
        <taxon>Vertebrata</taxon>
        <taxon>Euteleostomi</taxon>
        <taxon>Actinopterygii</taxon>
        <taxon>Neopterygii</taxon>
        <taxon>Teleostei</taxon>
        <taxon>Neoteleostei</taxon>
        <taxon>Acanthomorphata</taxon>
        <taxon>Ovalentaria</taxon>
        <taxon>Atherinomorphae</taxon>
        <taxon>Cyprinodontiformes</taxon>
        <taxon>Goodeidae</taxon>
        <taxon>Crenichthys</taxon>
    </lineage>
</organism>
<evidence type="ECO:0000313" key="3">
    <source>
        <dbReference type="EMBL" id="KAK5620098.1"/>
    </source>
</evidence>
<name>A0AAV9SG43_9TELE</name>
<proteinExistence type="predicted"/>
<keyword evidence="4" id="KW-1185">Reference proteome</keyword>
<dbReference type="EMBL" id="JAHHUM010000395">
    <property type="protein sequence ID" value="KAK5620098.1"/>
    <property type="molecule type" value="Genomic_DNA"/>
</dbReference>
<evidence type="ECO:0000313" key="4">
    <source>
        <dbReference type="Proteomes" id="UP001311232"/>
    </source>
</evidence>
<dbReference type="AlphaFoldDB" id="A0AAV9SG43"/>
<dbReference type="Proteomes" id="UP001311232">
    <property type="component" value="Unassembled WGS sequence"/>
</dbReference>
<accession>A0AAV9SG43</accession>
<gene>
    <name evidence="3" type="ORF">CRENBAI_002009</name>
</gene>
<keyword evidence="2" id="KW-1133">Transmembrane helix</keyword>
<sequence>MSPGANWIITQKHPQQKVLYDLDLSATSKMATLYLGQPHPAGSTIIIITFTTTIIIIIIICLVSRSPHEVTSARPSDTGEDLLTEK</sequence>
<keyword evidence="2" id="KW-0812">Transmembrane</keyword>
<keyword evidence="2" id="KW-0472">Membrane</keyword>
<evidence type="ECO:0000256" key="2">
    <source>
        <dbReference type="SAM" id="Phobius"/>
    </source>
</evidence>
<reference evidence="3 4" key="1">
    <citation type="submission" date="2021-06" db="EMBL/GenBank/DDBJ databases">
        <authorList>
            <person name="Palmer J.M."/>
        </authorList>
    </citation>
    <scope>NUCLEOTIDE SEQUENCE [LARGE SCALE GENOMIC DNA]</scope>
    <source>
        <strain evidence="3 4">MEX-2019</strain>
        <tissue evidence="3">Muscle</tissue>
    </source>
</reference>
<feature type="transmembrane region" description="Helical" evidence="2">
    <location>
        <begin position="41"/>
        <end position="64"/>
    </location>
</feature>
<feature type="region of interest" description="Disordered" evidence="1">
    <location>
        <begin position="66"/>
        <end position="86"/>
    </location>
</feature>
<comment type="caution">
    <text evidence="3">The sequence shown here is derived from an EMBL/GenBank/DDBJ whole genome shotgun (WGS) entry which is preliminary data.</text>
</comment>
<evidence type="ECO:0000256" key="1">
    <source>
        <dbReference type="SAM" id="MobiDB-lite"/>
    </source>
</evidence>